<dbReference type="EMBL" id="BMMM01000022">
    <property type="protein sequence ID" value="GGN89172.1"/>
    <property type="molecule type" value="Genomic_DNA"/>
</dbReference>
<accession>A0A918D9R0</accession>
<feature type="compositionally biased region" description="Acidic residues" evidence="1">
    <location>
        <begin position="26"/>
        <end position="131"/>
    </location>
</feature>
<name>A0A918D9R0_9ACTN</name>
<evidence type="ECO:0000313" key="3">
    <source>
        <dbReference type="Proteomes" id="UP000600365"/>
    </source>
</evidence>
<feature type="region of interest" description="Disordered" evidence="1">
    <location>
        <begin position="19"/>
        <end position="135"/>
    </location>
</feature>
<dbReference type="Proteomes" id="UP000600365">
    <property type="component" value="Unassembled WGS sequence"/>
</dbReference>
<keyword evidence="3" id="KW-1185">Reference proteome</keyword>
<protein>
    <submittedName>
        <fullName evidence="2">Uncharacterized protein</fullName>
    </submittedName>
</protein>
<evidence type="ECO:0000256" key="1">
    <source>
        <dbReference type="SAM" id="MobiDB-lite"/>
    </source>
</evidence>
<dbReference type="AlphaFoldDB" id="A0A918D9R0"/>
<reference evidence="2 3" key="1">
    <citation type="journal article" date="2014" name="Int. J. Syst. Evol. Microbiol.">
        <title>Complete genome sequence of Corynebacterium casei LMG S-19264T (=DSM 44701T), isolated from a smear-ripened cheese.</title>
        <authorList>
            <consortium name="US DOE Joint Genome Institute (JGI-PGF)"/>
            <person name="Walter F."/>
            <person name="Albersmeier A."/>
            <person name="Kalinowski J."/>
            <person name="Ruckert C."/>
        </authorList>
    </citation>
    <scope>NUCLEOTIDE SEQUENCE [LARGE SCALE GENOMIC DNA]</scope>
    <source>
        <strain evidence="2 3">CGMCC 4.7111</strain>
    </source>
</reference>
<gene>
    <name evidence="2" type="ORF">GCM10011579_083680</name>
</gene>
<comment type="caution">
    <text evidence="2">The sequence shown here is derived from an EMBL/GenBank/DDBJ whole genome shotgun (WGS) entry which is preliminary data.</text>
</comment>
<proteinExistence type="predicted"/>
<sequence>MGAEEGCSGADSVCAGEDAVVRSADAEPDAGADVDVGDGAFEDGYSEDGDSLDGDSLDGDSDADGEDGFGEVDEGDEDSDEGDFEVDEGDDDSGDGDFEDGEADEDVDDGEGDFGEGDFGDGDFGDGEETLTDGKGRRVGGCVFLSWWTLSPLVRAIHSSLWGSKMTNTLMTVTEGATTTTFWGRNAGHESPVGLGVVFCWTGSATGLPHAHRTRGTPRESTRTEVPAWKIAW</sequence>
<evidence type="ECO:0000313" key="2">
    <source>
        <dbReference type="EMBL" id="GGN89172.1"/>
    </source>
</evidence>
<organism evidence="2 3">
    <name type="scientific">Streptomyces albiflavescens</name>
    <dbReference type="NCBI Taxonomy" id="1623582"/>
    <lineage>
        <taxon>Bacteria</taxon>
        <taxon>Bacillati</taxon>
        <taxon>Actinomycetota</taxon>
        <taxon>Actinomycetes</taxon>
        <taxon>Kitasatosporales</taxon>
        <taxon>Streptomycetaceae</taxon>
        <taxon>Streptomyces</taxon>
    </lineage>
</organism>